<organism evidence="1 2">
    <name type="scientific">Trichonephila clavipes</name>
    <name type="common">Golden silk orbweaver</name>
    <name type="synonym">Nephila clavipes</name>
    <dbReference type="NCBI Taxonomy" id="2585209"/>
    <lineage>
        <taxon>Eukaryota</taxon>
        <taxon>Metazoa</taxon>
        <taxon>Ecdysozoa</taxon>
        <taxon>Arthropoda</taxon>
        <taxon>Chelicerata</taxon>
        <taxon>Arachnida</taxon>
        <taxon>Araneae</taxon>
        <taxon>Araneomorphae</taxon>
        <taxon>Entelegynae</taxon>
        <taxon>Araneoidea</taxon>
        <taxon>Nephilidae</taxon>
        <taxon>Trichonephila</taxon>
    </lineage>
</organism>
<name>A0A8X6W0U9_TRICX</name>
<evidence type="ECO:0000313" key="2">
    <source>
        <dbReference type="Proteomes" id="UP000887159"/>
    </source>
</evidence>
<comment type="caution">
    <text evidence="1">The sequence shown here is derived from an EMBL/GenBank/DDBJ whole genome shotgun (WGS) entry which is preliminary data.</text>
</comment>
<gene>
    <name evidence="1" type="primary">NCL1_25221</name>
    <name evidence="1" type="ORF">TNCV_355131</name>
</gene>
<dbReference type="Proteomes" id="UP000887159">
    <property type="component" value="Unassembled WGS sequence"/>
</dbReference>
<keyword evidence="2" id="KW-1185">Reference proteome</keyword>
<evidence type="ECO:0000313" key="1">
    <source>
        <dbReference type="EMBL" id="GFY26197.1"/>
    </source>
</evidence>
<protein>
    <submittedName>
        <fullName evidence="1">Uncharacterized protein</fullName>
    </submittedName>
</protein>
<reference evidence="1" key="1">
    <citation type="submission" date="2020-08" db="EMBL/GenBank/DDBJ databases">
        <title>Multicomponent nature underlies the extraordinary mechanical properties of spider dragline silk.</title>
        <authorList>
            <person name="Kono N."/>
            <person name="Nakamura H."/>
            <person name="Mori M."/>
            <person name="Yoshida Y."/>
            <person name="Ohtoshi R."/>
            <person name="Malay A.D."/>
            <person name="Moran D.A.P."/>
            <person name="Tomita M."/>
            <person name="Numata K."/>
            <person name="Arakawa K."/>
        </authorList>
    </citation>
    <scope>NUCLEOTIDE SEQUENCE</scope>
</reference>
<dbReference type="AlphaFoldDB" id="A0A8X6W0U9"/>
<sequence length="107" mass="11961">MPLPTIHGHPLYSSRTPWQPRGMSMKSCNHMCCHSCNGSQEPFFNKTMLGISMKGCHKTVSRLLLSFLGLPVPKFVSNRAYPGLCGTASWVSNDFERTRGKVTLNME</sequence>
<accession>A0A8X6W0U9</accession>
<dbReference type="EMBL" id="BMAU01021374">
    <property type="protein sequence ID" value="GFY26197.1"/>
    <property type="molecule type" value="Genomic_DNA"/>
</dbReference>
<proteinExistence type="predicted"/>